<dbReference type="GO" id="GO:0051604">
    <property type="term" value="P:protein maturation"/>
    <property type="evidence" value="ECO:0007669"/>
    <property type="project" value="UniProtKB-ARBA"/>
</dbReference>
<dbReference type="PROSITE" id="PS50207">
    <property type="entry name" value="CASPASE_P10"/>
    <property type="match status" value="1"/>
</dbReference>
<evidence type="ECO:0000259" key="5">
    <source>
        <dbReference type="PROSITE" id="PS50168"/>
    </source>
</evidence>
<dbReference type="InterPro" id="IPR011029">
    <property type="entry name" value="DEATH-like_dom_sf"/>
</dbReference>
<dbReference type="GO" id="GO:0042981">
    <property type="term" value="P:regulation of apoptotic process"/>
    <property type="evidence" value="ECO:0007669"/>
    <property type="project" value="InterPro"/>
</dbReference>
<dbReference type="Gene3D" id="1.10.533.10">
    <property type="entry name" value="Death Domain, Fas"/>
    <property type="match status" value="1"/>
</dbReference>
<dbReference type="PROSITE" id="PS50208">
    <property type="entry name" value="CASPASE_P20"/>
    <property type="match status" value="1"/>
</dbReference>
<dbReference type="InterPro" id="IPR015917">
    <property type="entry name" value="Pept_C14A"/>
</dbReference>
<dbReference type="GO" id="GO:0005737">
    <property type="term" value="C:cytoplasm"/>
    <property type="evidence" value="ECO:0007669"/>
    <property type="project" value="UniProtKB-ARBA"/>
</dbReference>
<dbReference type="SUPFAM" id="SSF52129">
    <property type="entry name" value="Caspase-like"/>
    <property type="match status" value="1"/>
</dbReference>
<keyword evidence="2" id="KW-0053">Apoptosis</keyword>
<evidence type="ECO:0000259" key="7">
    <source>
        <dbReference type="PROSITE" id="PS50208"/>
    </source>
</evidence>
<dbReference type="InterPro" id="IPR029030">
    <property type="entry name" value="Caspase-like_dom_sf"/>
</dbReference>
<dbReference type="FunFam" id="1.10.533.10:FF:000016">
    <property type="entry name" value="CASP8 and FADD-like apoptosis regulator"/>
    <property type="match status" value="1"/>
</dbReference>
<evidence type="ECO:0000313" key="8">
    <source>
        <dbReference type="EMBL" id="KYO33608.1"/>
    </source>
</evidence>
<dbReference type="Pfam" id="PF00656">
    <property type="entry name" value="Peptidase_C14"/>
    <property type="match status" value="1"/>
</dbReference>
<dbReference type="CDD" id="cd08814">
    <property type="entry name" value="DED_Caspase_10_r2"/>
    <property type="match status" value="1"/>
</dbReference>
<dbReference type="PANTHER" id="PTHR48169:SF7">
    <property type="entry name" value="CASPASE 10"/>
    <property type="match status" value="1"/>
</dbReference>
<evidence type="ECO:0000256" key="1">
    <source>
        <dbReference type="ARBA" id="ARBA00010134"/>
    </source>
</evidence>
<dbReference type="Gene3D" id="3.40.50.1460">
    <property type="match status" value="2"/>
</dbReference>
<gene>
    <name evidence="8" type="primary">CASP10</name>
    <name evidence="8" type="ORF">Y1Q_0008763</name>
</gene>
<sequence length="397" mass="45239">MTNDFLNKGDTFLIAELLYRIRYHFLLQKLGYTKEKVQENLHQRGRVSPYRQMLYELSEDITSDNLRSVMFLLRDQLPKKQTNMSTLELLTLLEKQGLLAENNLQILEEICKNISCDLLEKINKYKRERVSEPQQENFLTVKQSASWPSLNSEGLFRAGDSNRQMTNTISLSSNINDSYAEETGSLREHVGNVCSITGRQDDKAINITQGISKLHLEDPTRICNLENRTEKLMMTYNMDGLHRGYCLIINNSVFSRTLTERKGSGKDAACQGKQIQRAVYLEADAQNPDLLPAQQTISPSESIPEEADFLLGMATVDGYASFRHVHQGTWYIQALCSKLQQLVPRGEDILSILTEVNEDVSKRADSFGTKKQMPQPAYTLRKKLIFPVPKNPPPSQQ</sequence>
<evidence type="ECO:0000313" key="9">
    <source>
        <dbReference type="Proteomes" id="UP000050525"/>
    </source>
</evidence>
<dbReference type="InterPro" id="IPR001875">
    <property type="entry name" value="DED_dom"/>
</dbReference>
<feature type="domain" description="DED" evidence="5">
    <location>
        <begin position="49"/>
        <end position="124"/>
    </location>
</feature>
<accession>A0A151N9U9</accession>
<protein>
    <submittedName>
        <fullName evidence="8">Caspase-10</fullName>
    </submittedName>
</protein>
<organism evidence="8 9">
    <name type="scientific">Alligator mississippiensis</name>
    <name type="common">American alligator</name>
    <dbReference type="NCBI Taxonomy" id="8496"/>
    <lineage>
        <taxon>Eukaryota</taxon>
        <taxon>Metazoa</taxon>
        <taxon>Chordata</taxon>
        <taxon>Craniata</taxon>
        <taxon>Vertebrata</taxon>
        <taxon>Euteleostomi</taxon>
        <taxon>Archelosauria</taxon>
        <taxon>Archosauria</taxon>
        <taxon>Crocodylia</taxon>
        <taxon>Alligatoridae</taxon>
        <taxon>Alligatorinae</taxon>
        <taxon>Alligator</taxon>
    </lineage>
</organism>
<comment type="caution">
    <text evidence="8">The sequence shown here is derived from an EMBL/GenBank/DDBJ whole genome shotgun (WGS) entry which is preliminary data.</text>
</comment>
<evidence type="ECO:0000256" key="4">
    <source>
        <dbReference type="RuleBase" id="RU003971"/>
    </source>
</evidence>
<reference evidence="8 9" key="1">
    <citation type="journal article" date="2012" name="Genome Biol.">
        <title>Sequencing three crocodilian genomes to illuminate the evolution of archosaurs and amniotes.</title>
        <authorList>
            <person name="St John J.A."/>
            <person name="Braun E.L."/>
            <person name="Isberg S.R."/>
            <person name="Miles L.G."/>
            <person name="Chong A.Y."/>
            <person name="Gongora J."/>
            <person name="Dalzell P."/>
            <person name="Moran C."/>
            <person name="Bed'hom B."/>
            <person name="Abzhanov A."/>
            <person name="Burgess S.C."/>
            <person name="Cooksey A.M."/>
            <person name="Castoe T.A."/>
            <person name="Crawford N.G."/>
            <person name="Densmore L.D."/>
            <person name="Drew J.C."/>
            <person name="Edwards S.V."/>
            <person name="Faircloth B.C."/>
            <person name="Fujita M.K."/>
            <person name="Greenwold M.J."/>
            <person name="Hoffmann F.G."/>
            <person name="Howard J.M."/>
            <person name="Iguchi T."/>
            <person name="Janes D.E."/>
            <person name="Khan S.Y."/>
            <person name="Kohno S."/>
            <person name="de Koning A.J."/>
            <person name="Lance S.L."/>
            <person name="McCarthy F.M."/>
            <person name="McCormack J.E."/>
            <person name="Merchant M.E."/>
            <person name="Peterson D.G."/>
            <person name="Pollock D.D."/>
            <person name="Pourmand N."/>
            <person name="Raney B.J."/>
            <person name="Roessler K.A."/>
            <person name="Sanford J.R."/>
            <person name="Sawyer R.H."/>
            <person name="Schmidt C.J."/>
            <person name="Triplett E.W."/>
            <person name="Tuberville T.D."/>
            <person name="Venegas-Anaya M."/>
            <person name="Howard J.T."/>
            <person name="Jarvis E.D."/>
            <person name="Guillette L.J.Jr."/>
            <person name="Glenn T.C."/>
            <person name="Green R.E."/>
            <person name="Ray D.A."/>
        </authorList>
    </citation>
    <scope>NUCLEOTIDE SEQUENCE [LARGE SCALE GENOMIC DNA]</scope>
    <source>
        <strain evidence="8">KSC_2009_1</strain>
    </source>
</reference>
<dbReference type="SUPFAM" id="SSF47986">
    <property type="entry name" value="DEATH domain"/>
    <property type="match status" value="2"/>
</dbReference>
<dbReference type="PANTHER" id="PTHR48169">
    <property type="entry name" value="DED DOMAIN-CONTAINING PROTEIN"/>
    <property type="match status" value="1"/>
</dbReference>
<keyword evidence="9" id="KW-1185">Reference proteome</keyword>
<dbReference type="EMBL" id="AKHW03003682">
    <property type="protein sequence ID" value="KYO33608.1"/>
    <property type="molecule type" value="Genomic_DNA"/>
</dbReference>
<dbReference type="InterPro" id="IPR011600">
    <property type="entry name" value="Pept_C14_caspase"/>
</dbReference>
<dbReference type="PROSITE" id="PS50168">
    <property type="entry name" value="DED"/>
    <property type="match status" value="1"/>
</dbReference>
<evidence type="ECO:0000256" key="2">
    <source>
        <dbReference type="ARBA" id="ARBA00022703"/>
    </source>
</evidence>
<dbReference type="GO" id="GO:0004197">
    <property type="term" value="F:cysteine-type endopeptidase activity"/>
    <property type="evidence" value="ECO:0007669"/>
    <property type="project" value="InterPro"/>
</dbReference>
<evidence type="ECO:0000256" key="3">
    <source>
        <dbReference type="ARBA" id="ARBA00022737"/>
    </source>
</evidence>
<dbReference type="Proteomes" id="UP000050525">
    <property type="component" value="Unassembled WGS sequence"/>
</dbReference>
<feature type="domain" description="Caspase family p10" evidence="6">
    <location>
        <begin position="299"/>
        <end position="386"/>
    </location>
</feature>
<dbReference type="GO" id="GO:0006915">
    <property type="term" value="P:apoptotic process"/>
    <property type="evidence" value="ECO:0007669"/>
    <property type="project" value="UniProtKB-KW"/>
</dbReference>
<dbReference type="InterPro" id="IPR035701">
    <property type="entry name" value="CASP10_DED2"/>
</dbReference>
<name>A0A151N9U9_ALLMI</name>
<evidence type="ECO:0000259" key="6">
    <source>
        <dbReference type="PROSITE" id="PS50207"/>
    </source>
</evidence>
<keyword evidence="3" id="KW-0677">Repeat</keyword>
<dbReference type="SMART" id="SM00031">
    <property type="entry name" value="DED"/>
    <property type="match status" value="1"/>
</dbReference>
<dbReference type="InterPro" id="IPR001309">
    <property type="entry name" value="Pept_C14_p20"/>
</dbReference>
<dbReference type="InterPro" id="IPR002138">
    <property type="entry name" value="Pept_C14_p10"/>
</dbReference>
<dbReference type="SMART" id="SM00115">
    <property type="entry name" value="CASc"/>
    <property type="match status" value="1"/>
</dbReference>
<comment type="similarity">
    <text evidence="1 4">Belongs to the peptidase C14A family.</text>
</comment>
<dbReference type="AlphaFoldDB" id="A0A151N9U9"/>
<dbReference type="Pfam" id="PF01335">
    <property type="entry name" value="DED"/>
    <property type="match status" value="1"/>
</dbReference>
<proteinExistence type="inferred from homology"/>
<dbReference type="GO" id="GO:0006508">
    <property type="term" value="P:proteolysis"/>
    <property type="evidence" value="ECO:0007669"/>
    <property type="project" value="InterPro"/>
</dbReference>
<feature type="domain" description="Caspase family p20" evidence="7">
    <location>
        <begin position="242"/>
        <end position="268"/>
    </location>
</feature>